<dbReference type="AlphaFoldDB" id="A0A7M1AYS7"/>
<evidence type="ECO:0000256" key="5">
    <source>
        <dbReference type="ARBA" id="ARBA00023002"/>
    </source>
</evidence>
<dbReference type="Pfam" id="PF03460">
    <property type="entry name" value="NIR_SIR_ferr"/>
    <property type="match status" value="2"/>
</dbReference>
<evidence type="ECO:0000256" key="3">
    <source>
        <dbReference type="ARBA" id="ARBA00022617"/>
    </source>
</evidence>
<dbReference type="InterPro" id="IPR051329">
    <property type="entry name" value="NIR_SIR_4Fe-4S"/>
</dbReference>
<keyword evidence="4" id="KW-0479">Metal-binding</keyword>
<keyword evidence="11" id="KW-1185">Reference proteome</keyword>
<evidence type="ECO:0000259" key="8">
    <source>
        <dbReference type="Pfam" id="PF01077"/>
    </source>
</evidence>
<dbReference type="PROSITE" id="PS00365">
    <property type="entry name" value="NIR_SIR"/>
    <property type="match status" value="1"/>
</dbReference>
<keyword evidence="5" id="KW-0560">Oxidoreductase</keyword>
<dbReference type="GO" id="GO:0051539">
    <property type="term" value="F:4 iron, 4 sulfur cluster binding"/>
    <property type="evidence" value="ECO:0007669"/>
    <property type="project" value="UniProtKB-KW"/>
</dbReference>
<feature type="domain" description="Nitrite/Sulfite reductase ferredoxin-like" evidence="9">
    <location>
        <begin position="305"/>
        <end position="351"/>
    </location>
</feature>
<keyword evidence="7" id="KW-0411">Iron-sulfur</keyword>
<dbReference type="PANTHER" id="PTHR32439:SF0">
    <property type="entry name" value="FERREDOXIN--NITRITE REDUCTASE, CHLOROPLASTIC"/>
    <property type="match status" value="1"/>
</dbReference>
<keyword evidence="6" id="KW-0408">Iron</keyword>
<dbReference type="RefSeq" id="WP_193150829.1">
    <property type="nucleotide sequence ID" value="NZ_CP041235.1"/>
</dbReference>
<dbReference type="SUPFAM" id="SSF55124">
    <property type="entry name" value="Nitrite/Sulfite reductase N-terminal domain-like"/>
    <property type="match status" value="1"/>
</dbReference>
<feature type="domain" description="Nitrite/Sulfite reductase ferredoxin-like" evidence="9">
    <location>
        <begin position="59"/>
        <end position="118"/>
    </location>
</feature>
<dbReference type="InterPro" id="IPR005117">
    <property type="entry name" value="NiRdtase/SiRdtase_haem-b_fer"/>
</dbReference>
<dbReference type="Pfam" id="PF01077">
    <property type="entry name" value="NIR_SIR"/>
    <property type="match status" value="2"/>
</dbReference>
<evidence type="ECO:0000313" key="10">
    <source>
        <dbReference type="EMBL" id="QOP42466.1"/>
    </source>
</evidence>
<dbReference type="GO" id="GO:0016491">
    <property type="term" value="F:oxidoreductase activity"/>
    <property type="evidence" value="ECO:0007669"/>
    <property type="project" value="UniProtKB-KW"/>
</dbReference>
<feature type="domain" description="Nitrite/sulphite reductase 4Fe-4S" evidence="8">
    <location>
        <begin position="394"/>
        <end position="471"/>
    </location>
</feature>
<keyword evidence="2" id="KW-0004">4Fe-4S</keyword>
<evidence type="ECO:0000256" key="6">
    <source>
        <dbReference type="ARBA" id="ARBA00023004"/>
    </source>
</evidence>
<gene>
    <name evidence="10" type="ORF">FJR45_00230</name>
</gene>
<dbReference type="InterPro" id="IPR006067">
    <property type="entry name" value="NO2/SO3_Rdtase_4Fe4S_dom"/>
</dbReference>
<dbReference type="KEGG" id="ssei:FJR45_00230"/>
<accession>A0A7M1AYS7</accession>
<dbReference type="GO" id="GO:0046872">
    <property type="term" value="F:metal ion binding"/>
    <property type="evidence" value="ECO:0007669"/>
    <property type="project" value="UniProtKB-KW"/>
</dbReference>
<dbReference type="Gene3D" id="3.90.480.20">
    <property type="match status" value="1"/>
</dbReference>
<evidence type="ECO:0000256" key="4">
    <source>
        <dbReference type="ARBA" id="ARBA00022723"/>
    </source>
</evidence>
<proteinExistence type="inferred from homology"/>
<keyword evidence="3" id="KW-0349">Heme</keyword>
<evidence type="ECO:0000256" key="1">
    <source>
        <dbReference type="ARBA" id="ARBA00010429"/>
    </source>
</evidence>
<dbReference type="GO" id="GO:0020037">
    <property type="term" value="F:heme binding"/>
    <property type="evidence" value="ECO:0007669"/>
    <property type="project" value="InterPro"/>
</dbReference>
<sequence length="571" mass="66112">MQEENLEKQLNKRERYKARLKPYDYFVKEFDTIDFESLGEGDRYYLQDFGIFNTDFLEDEFTIRIRVAGGRISTKQFNFLADIVNKYDLTLVITARAGFQLHDVEADDVHELFRLLNENGLITWQSFGDNIRNIVTDVYDGVNRHAKIEVYPLIKQMQDYIIKNPKYVGMLPRRVSIGISGNEANVNSFFANDLYFALAKKEETYGFNVYMGGKNTEIAQDADIFLRYEEVFDFFTAFVETFYTHGSRFSRSKTRLFYMIEELGLDRLKELMEDVYGKQFDTAGEIQLLHKEFEEFEVLNNNKYAFCYQTDFARLSPEEMRQISDYANKHNAQIRLGIDQNIYIIGVNEKVAPFDSPALSSTIVACAGNLCPYAVWSIKDESAKYLPLEKIYKHKIKVGFSGCAKGCGRHRHTDIGLIGLKTNNFGDTDGGARVFIGAEHDSGKSVARQLFSMVPFVHLKETLTLIVELFEKSKYKNFQLYAHHILNKYSEDFLSLWHLCNLKNKTALTLPKQETPLTCKEEEKLLFKNFSDLALVENDFKKTVSALAKELWTVEGKDPHYKPPMKRVNVR</sequence>
<dbReference type="Proteomes" id="UP000593719">
    <property type="component" value="Chromosome"/>
</dbReference>
<dbReference type="SUPFAM" id="SSF56014">
    <property type="entry name" value="Nitrite and sulphite reductase 4Fe-4S domain-like"/>
    <property type="match status" value="2"/>
</dbReference>
<dbReference type="InterPro" id="IPR045854">
    <property type="entry name" value="NO2/SO3_Rdtase_4Fe4S_sf"/>
</dbReference>
<evidence type="ECO:0000259" key="9">
    <source>
        <dbReference type="Pfam" id="PF03460"/>
    </source>
</evidence>
<evidence type="ECO:0000256" key="2">
    <source>
        <dbReference type="ARBA" id="ARBA00022485"/>
    </source>
</evidence>
<evidence type="ECO:0000313" key="11">
    <source>
        <dbReference type="Proteomes" id="UP000593719"/>
    </source>
</evidence>
<dbReference type="EMBL" id="CP041235">
    <property type="protein sequence ID" value="QOP42466.1"/>
    <property type="molecule type" value="Genomic_DNA"/>
</dbReference>
<dbReference type="PANTHER" id="PTHR32439">
    <property type="entry name" value="FERREDOXIN--NITRITE REDUCTASE, CHLOROPLASTIC"/>
    <property type="match status" value="1"/>
</dbReference>
<organism evidence="10 11">
    <name type="scientific">Sulfurimonas sediminis</name>
    <dbReference type="NCBI Taxonomy" id="2590020"/>
    <lineage>
        <taxon>Bacteria</taxon>
        <taxon>Pseudomonadati</taxon>
        <taxon>Campylobacterota</taxon>
        <taxon>Epsilonproteobacteria</taxon>
        <taxon>Campylobacterales</taxon>
        <taxon>Sulfurimonadaceae</taxon>
        <taxon>Sulfurimonas</taxon>
    </lineage>
</organism>
<feature type="domain" description="Nitrite/sulphite reductase 4Fe-4S" evidence="8">
    <location>
        <begin position="128"/>
        <end position="279"/>
    </location>
</feature>
<dbReference type="InterPro" id="IPR036136">
    <property type="entry name" value="Nit/Sulf_reduc_fer-like_dom_sf"/>
</dbReference>
<name>A0A7M1AYS7_9BACT</name>
<reference evidence="10 11" key="1">
    <citation type="submission" date="2019-06" db="EMBL/GenBank/DDBJ databases">
        <title>Sulfurimonas gotlandica sp. nov., a chemoautotrophic and psychrotolerant epsilonproteobacterium isolated from a pelagic redoxcline, and an emended description of the genus Sulfurimonas.</title>
        <authorList>
            <person name="Wang S."/>
            <person name="Jiang L."/>
            <person name="Shao Z."/>
        </authorList>
    </citation>
    <scope>NUCLEOTIDE SEQUENCE [LARGE SCALE GENOMIC DNA]</scope>
    <source>
        <strain evidence="10 11">S2-6</strain>
    </source>
</reference>
<comment type="similarity">
    <text evidence="1">Belongs to the nitrite and sulfite reductase 4Fe-4S domain family.</text>
</comment>
<protein>
    <submittedName>
        <fullName evidence="10">Nitrite/sulfite reductase</fullName>
    </submittedName>
</protein>
<dbReference type="InterPro" id="IPR006066">
    <property type="entry name" value="NO2/SO3_Rdtase_FeS/sirohaem_BS"/>
</dbReference>
<evidence type="ECO:0000256" key="7">
    <source>
        <dbReference type="ARBA" id="ARBA00023014"/>
    </source>
</evidence>
<dbReference type="Gene3D" id="3.30.413.10">
    <property type="entry name" value="Sulfite Reductase Hemoprotein, domain 1"/>
    <property type="match status" value="2"/>
</dbReference>